<evidence type="ECO:0000256" key="1">
    <source>
        <dbReference type="SAM" id="Phobius"/>
    </source>
</evidence>
<feature type="transmembrane region" description="Helical" evidence="1">
    <location>
        <begin position="25"/>
        <end position="49"/>
    </location>
</feature>
<keyword evidence="1" id="KW-0472">Membrane</keyword>
<evidence type="ECO:0000313" key="3">
    <source>
        <dbReference type="Proteomes" id="UP001500979"/>
    </source>
</evidence>
<name>A0ABN3V1F9_9PSEU</name>
<gene>
    <name evidence="2" type="ORF">GCM10010470_02060</name>
</gene>
<dbReference type="EMBL" id="BAAAUX010000001">
    <property type="protein sequence ID" value="GAA2773858.1"/>
    <property type="molecule type" value="Genomic_DNA"/>
</dbReference>
<sequence length="136" mass="14286">MSWAILITAIGLIWVIWKRKKLAPWWLKAALVAIAGCALADVALGAWLANRLMDLLSNIPGVPPTLIVGGAVLVGLLFVFYAIWVDKSADKREMVVLFLLPTLLLPAVGPLANAGESATAGTNEISSGSIGRLIGG</sequence>
<feature type="transmembrane region" description="Helical" evidence="1">
    <location>
        <begin position="61"/>
        <end position="83"/>
    </location>
</feature>
<keyword evidence="1" id="KW-1133">Transmembrane helix</keyword>
<comment type="caution">
    <text evidence="2">The sequence shown here is derived from an EMBL/GenBank/DDBJ whole genome shotgun (WGS) entry which is preliminary data.</text>
</comment>
<keyword evidence="1" id="KW-0812">Transmembrane</keyword>
<keyword evidence="3" id="KW-1185">Reference proteome</keyword>
<dbReference type="RefSeq" id="WP_344677387.1">
    <property type="nucleotide sequence ID" value="NZ_BAAAUX010000001.1"/>
</dbReference>
<protein>
    <submittedName>
        <fullName evidence="2">Uncharacterized protein</fullName>
    </submittedName>
</protein>
<dbReference type="Proteomes" id="UP001500979">
    <property type="component" value="Unassembled WGS sequence"/>
</dbReference>
<organism evidence="2 3">
    <name type="scientific">Saccharopolyspora taberi</name>
    <dbReference type="NCBI Taxonomy" id="60895"/>
    <lineage>
        <taxon>Bacteria</taxon>
        <taxon>Bacillati</taxon>
        <taxon>Actinomycetota</taxon>
        <taxon>Actinomycetes</taxon>
        <taxon>Pseudonocardiales</taxon>
        <taxon>Pseudonocardiaceae</taxon>
        <taxon>Saccharopolyspora</taxon>
    </lineage>
</organism>
<accession>A0ABN3V1F9</accession>
<reference evidence="2 3" key="1">
    <citation type="journal article" date="2019" name="Int. J. Syst. Evol. Microbiol.">
        <title>The Global Catalogue of Microorganisms (GCM) 10K type strain sequencing project: providing services to taxonomists for standard genome sequencing and annotation.</title>
        <authorList>
            <consortium name="The Broad Institute Genomics Platform"/>
            <consortium name="The Broad Institute Genome Sequencing Center for Infectious Disease"/>
            <person name="Wu L."/>
            <person name="Ma J."/>
        </authorList>
    </citation>
    <scope>NUCLEOTIDE SEQUENCE [LARGE SCALE GENOMIC DNA]</scope>
    <source>
        <strain evidence="2 3">JCM 9383</strain>
    </source>
</reference>
<evidence type="ECO:0000313" key="2">
    <source>
        <dbReference type="EMBL" id="GAA2773858.1"/>
    </source>
</evidence>
<proteinExistence type="predicted"/>